<name>A0ABV5MGD2_9ACTN</name>
<keyword evidence="2" id="KW-1185">Reference proteome</keyword>
<comment type="caution">
    <text evidence="1">The sequence shown here is derived from an EMBL/GenBank/DDBJ whole genome shotgun (WGS) entry which is preliminary data.</text>
</comment>
<dbReference type="EMBL" id="JBHMCA010000054">
    <property type="protein sequence ID" value="MFB9447919.1"/>
    <property type="molecule type" value="Genomic_DNA"/>
</dbReference>
<dbReference type="RefSeq" id="WP_223102847.1">
    <property type="nucleotide sequence ID" value="NZ_CP061913.1"/>
</dbReference>
<organism evidence="1 2">
    <name type="scientific">Dactylosporangium vinaceum</name>
    <dbReference type="NCBI Taxonomy" id="53362"/>
    <lineage>
        <taxon>Bacteria</taxon>
        <taxon>Bacillati</taxon>
        <taxon>Actinomycetota</taxon>
        <taxon>Actinomycetes</taxon>
        <taxon>Micromonosporales</taxon>
        <taxon>Micromonosporaceae</taxon>
        <taxon>Dactylosporangium</taxon>
    </lineage>
</organism>
<proteinExistence type="predicted"/>
<protein>
    <submittedName>
        <fullName evidence="1">Uncharacterized protein</fullName>
    </submittedName>
</protein>
<gene>
    <name evidence="1" type="ORF">ACFFTR_32905</name>
</gene>
<dbReference type="Proteomes" id="UP001589608">
    <property type="component" value="Unassembled WGS sequence"/>
</dbReference>
<reference evidence="1 2" key="1">
    <citation type="submission" date="2024-09" db="EMBL/GenBank/DDBJ databases">
        <authorList>
            <person name="Sun Q."/>
            <person name="Mori K."/>
        </authorList>
    </citation>
    <scope>NUCLEOTIDE SEQUENCE [LARGE SCALE GENOMIC DNA]</scope>
    <source>
        <strain evidence="1 2">JCM 3307</strain>
    </source>
</reference>
<sequence>MDQRCRLRVIGENLDLAGSPAALRELAAALRSAGPAVEVPLRNGAFAQERGDGPLVIELRAAPTLVVRGADAALDEVWTAIEAVAAAVPEDGAAAPHRHVEPAGSRGLVVTLDADEPLAALGL</sequence>
<evidence type="ECO:0000313" key="1">
    <source>
        <dbReference type="EMBL" id="MFB9447919.1"/>
    </source>
</evidence>
<accession>A0ABV5MGD2</accession>
<evidence type="ECO:0000313" key="2">
    <source>
        <dbReference type="Proteomes" id="UP001589608"/>
    </source>
</evidence>